<dbReference type="PANTHER" id="PTHR32305">
    <property type="match status" value="1"/>
</dbReference>
<reference evidence="2 3" key="1">
    <citation type="submission" date="2019-07" db="EMBL/GenBank/DDBJ databases">
        <title>Whole genome shotgun sequence of Vibrio sagamiensis NBRC 104589.</title>
        <authorList>
            <person name="Hosoyama A."/>
            <person name="Uohara A."/>
            <person name="Ohji S."/>
            <person name="Ichikawa N."/>
        </authorList>
    </citation>
    <scope>NUCLEOTIDE SEQUENCE [LARGE SCALE GENOMIC DNA]</scope>
    <source>
        <strain evidence="2 3">NBRC 104589</strain>
    </source>
</reference>
<evidence type="ECO:0000256" key="1">
    <source>
        <dbReference type="SAM" id="MobiDB-lite"/>
    </source>
</evidence>
<evidence type="ECO:0000313" key="2">
    <source>
        <dbReference type="EMBL" id="GEM75040.1"/>
    </source>
</evidence>
<protein>
    <submittedName>
        <fullName evidence="2">Sugar-binding protein</fullName>
    </submittedName>
</protein>
<dbReference type="Proteomes" id="UP000321922">
    <property type="component" value="Unassembled WGS sequence"/>
</dbReference>
<gene>
    <name evidence="2" type="ORF">VSA01S_11520</name>
</gene>
<dbReference type="InterPro" id="IPR050708">
    <property type="entry name" value="T6SS_VgrG/RHS"/>
</dbReference>
<sequence length="1285" mass="146820">MSDSTITSNATNFSDPIQTGVDPRTGIYSMSIHLGDFLSYKGSGLGITLSLSHNPSSNRDEGFGRGWTLPMSQYDKDKDVLALSTGQSFQLEWSDGSDEATIPYRKLKDIRVFWISQTDEIQVVYKDGRQDLIRAEDGCLARSISPSGLEVFYDYEYGETSYDYKRLWKIYDNCGRRVEIDWWTDDWVTTVSHYLDEKLEYQITLEKEGNGAYKKRLRWINFPEIDSVTEISYDWIEECAYDVINSVEHSSGLFEELTYFKSGHQLPQGAPINSIPYVKVYTVDGGSDSKPQVTEYDYSAKNYLGYGGELKWVEGEDTLFKAESSYYYTTTETINGSKVVTREYNKYHLLNKAIYTDNDVLYRQDDFVYFADLDKRIEDQPATYSLLKSQTTTHHFNGQSKAYTKNYDYDDYANLLLETEVDGSSVVNSYYLASGESNSCPAHPYGMVAMLKSQSFIPTKSSGKYSARTSSFTYDKLQCLGGDESRYFLLISTQSDPNESTEFQYYTDDGCPEKYGRLKAKYETFNDHTFTTNYAYEYEADGLKKIASVITHDDFTVSESEKVDYLFGKTVEHIDSDNIISFFEYDSLGRKKSSRTAVGTNYEATQSYQYFVGKNENRTLVTDAKGNIFRTDFNNAGKVIAEWQTISFNGTKQVQPLFKKIRSTQYNNFGMASSQTEFDYYQDDEGEEVTKSLTTIYQYDVNGEISKIIHQDGRQEFVTQDPVKLQTIYCHRDKNHQNLITEITHFDLSGQSIYKETQDMNDIVLSKTDYTYDGYGNLTTVTDTDGNVIEYQYDSLDRLFETRRYIDGKVIKENVEFHDFSVESIPSRIYVDDHLQGEQEFDGLLRLQSTSSTNSGNTYYRYTGSSRMPDNYTSANNDIVSFENNHYINAPQTVKVEGNSALSSLYTYDEQTGLPLSNQNASGIRNVNRDSYGRVTHETTNIDGQQRTATFRYSMLGKLLKKVDYFGNTTIYDYDDQSRLCTITEIVSSVLTVTTILYDTFSRAYSYETKRNNEIAKICLQFNSVGLEKERKAFFNNELVYVIGQHFNTRLMLRERTFEQNGTKTVETFDYDDLGRLKKYQAVGPNSPTDSYGNIIRSQSFIHDVYGNIKSTTLLFNDNRENTSTFTYSPSSPQKLDRLTNTHSDYPASVSFSYDDAGNLLNDELGRTFSYNELNQMSSVSENGNILSSYRYDAGSRLISQNVEEGVVSLFYLNGELSNEFINGAHSSFNYVGPGLSTRTVTSSKDKLHQFIFGNSQESVLQTHTSCDGESREVTSRKYTPYGEG</sequence>
<evidence type="ECO:0000313" key="3">
    <source>
        <dbReference type="Proteomes" id="UP000321922"/>
    </source>
</evidence>
<feature type="compositionally biased region" description="Basic and acidic residues" evidence="1">
    <location>
        <begin position="1267"/>
        <end position="1276"/>
    </location>
</feature>
<name>A0A511QCM1_9VIBR</name>
<comment type="caution">
    <text evidence="2">The sequence shown here is derived from an EMBL/GenBank/DDBJ whole genome shotgun (WGS) entry which is preliminary data.</text>
</comment>
<proteinExistence type="predicted"/>
<keyword evidence="3" id="KW-1185">Reference proteome</keyword>
<dbReference type="InterPro" id="IPR031325">
    <property type="entry name" value="RHS_repeat"/>
</dbReference>
<organism evidence="2 3">
    <name type="scientific">Vibrio sagamiensis NBRC 104589</name>
    <dbReference type="NCBI Taxonomy" id="1219064"/>
    <lineage>
        <taxon>Bacteria</taxon>
        <taxon>Pseudomonadati</taxon>
        <taxon>Pseudomonadota</taxon>
        <taxon>Gammaproteobacteria</taxon>
        <taxon>Vibrionales</taxon>
        <taxon>Vibrionaceae</taxon>
        <taxon>Vibrio</taxon>
    </lineage>
</organism>
<dbReference type="OrthoDB" id="5862074at2"/>
<dbReference type="PANTHER" id="PTHR32305:SF15">
    <property type="entry name" value="PROTEIN RHSA-RELATED"/>
    <property type="match status" value="1"/>
</dbReference>
<dbReference type="EMBL" id="BJXJ01000008">
    <property type="protein sequence ID" value="GEM75040.1"/>
    <property type="molecule type" value="Genomic_DNA"/>
</dbReference>
<dbReference type="Pfam" id="PF05593">
    <property type="entry name" value="RHS_repeat"/>
    <property type="match status" value="1"/>
</dbReference>
<dbReference type="Gene3D" id="2.180.10.10">
    <property type="entry name" value="RHS repeat-associated core"/>
    <property type="match status" value="2"/>
</dbReference>
<accession>A0A511QCM1</accession>
<dbReference type="RefSeq" id="WP_039983513.1">
    <property type="nucleotide sequence ID" value="NZ_BAOJ01000209.1"/>
</dbReference>
<dbReference type="NCBIfam" id="TIGR01643">
    <property type="entry name" value="YD_repeat_2x"/>
    <property type="match status" value="1"/>
</dbReference>
<feature type="region of interest" description="Disordered" evidence="1">
    <location>
        <begin position="1264"/>
        <end position="1285"/>
    </location>
</feature>
<dbReference type="InterPro" id="IPR006530">
    <property type="entry name" value="YD"/>
</dbReference>